<reference evidence="1 2" key="1">
    <citation type="journal article" date="2013" name="PLoS Genet.">
        <title>The genome and development-dependent transcriptomes of Pyronema confluens: a window into fungal evolution.</title>
        <authorList>
            <person name="Traeger S."/>
            <person name="Altegoer F."/>
            <person name="Freitag M."/>
            <person name="Gabaldon T."/>
            <person name="Kempken F."/>
            <person name="Kumar A."/>
            <person name="Marcet-Houben M."/>
            <person name="Poggeler S."/>
            <person name="Stajich J.E."/>
            <person name="Nowrousian M."/>
        </authorList>
    </citation>
    <scope>NUCLEOTIDE SEQUENCE [LARGE SCALE GENOMIC DNA]</scope>
    <source>
        <strain evidence="2">CBS 100304</strain>
        <tissue evidence="1">Vegetative mycelium</tissue>
    </source>
</reference>
<accession>U4LDG3</accession>
<keyword evidence="2" id="KW-1185">Reference proteome</keyword>
<name>U4LDG3_PYROM</name>
<protein>
    <submittedName>
        <fullName evidence="1">Uncharacterized protein</fullName>
    </submittedName>
</protein>
<dbReference type="Proteomes" id="UP000018144">
    <property type="component" value="Unassembled WGS sequence"/>
</dbReference>
<evidence type="ECO:0000313" key="2">
    <source>
        <dbReference type="Proteomes" id="UP000018144"/>
    </source>
</evidence>
<sequence length="19" mass="2253">MWCYQSGFQHVCRGRPLPS</sequence>
<proteinExistence type="predicted"/>
<organism evidence="1 2">
    <name type="scientific">Pyronema omphalodes (strain CBS 100304)</name>
    <name type="common">Pyronema confluens</name>
    <dbReference type="NCBI Taxonomy" id="1076935"/>
    <lineage>
        <taxon>Eukaryota</taxon>
        <taxon>Fungi</taxon>
        <taxon>Dikarya</taxon>
        <taxon>Ascomycota</taxon>
        <taxon>Pezizomycotina</taxon>
        <taxon>Pezizomycetes</taxon>
        <taxon>Pezizales</taxon>
        <taxon>Pyronemataceae</taxon>
        <taxon>Pyronema</taxon>
    </lineage>
</organism>
<dbReference type="AlphaFoldDB" id="U4LDG3"/>
<evidence type="ECO:0000313" key="1">
    <source>
        <dbReference type="EMBL" id="CCX08757.1"/>
    </source>
</evidence>
<dbReference type="EMBL" id="HF935429">
    <property type="protein sequence ID" value="CCX08757.1"/>
    <property type="molecule type" value="Genomic_DNA"/>
</dbReference>
<gene>
    <name evidence="1" type="ORF">PCON_08350</name>
</gene>